<keyword evidence="4 5" id="KW-0472">Membrane</keyword>
<evidence type="ECO:0000256" key="5">
    <source>
        <dbReference type="SAM" id="Phobius"/>
    </source>
</evidence>
<keyword evidence="2 5" id="KW-0812">Transmembrane</keyword>
<protein>
    <recommendedName>
        <fullName evidence="6">DUF202 domain-containing protein</fullName>
    </recommendedName>
</protein>
<evidence type="ECO:0000256" key="3">
    <source>
        <dbReference type="ARBA" id="ARBA00022989"/>
    </source>
</evidence>
<evidence type="ECO:0000313" key="7">
    <source>
        <dbReference type="EMBL" id="ODR07965.1"/>
    </source>
</evidence>
<feature type="domain" description="DUF202" evidence="6">
    <location>
        <begin position="8"/>
        <end position="71"/>
    </location>
</feature>
<evidence type="ECO:0000256" key="2">
    <source>
        <dbReference type="ARBA" id="ARBA00022692"/>
    </source>
</evidence>
<evidence type="ECO:0000259" key="6">
    <source>
        <dbReference type="Pfam" id="PF02656"/>
    </source>
</evidence>
<gene>
    <name evidence="7" type="ORF">BHQ21_07860</name>
</gene>
<evidence type="ECO:0000256" key="4">
    <source>
        <dbReference type="ARBA" id="ARBA00023136"/>
    </source>
</evidence>
<evidence type="ECO:0000313" key="8">
    <source>
        <dbReference type="Proteomes" id="UP000094224"/>
    </source>
</evidence>
<comment type="caution">
    <text evidence="7">The sequence shown here is derived from an EMBL/GenBank/DDBJ whole genome shotgun (WGS) entry which is preliminary data.</text>
</comment>
<dbReference type="Pfam" id="PF02656">
    <property type="entry name" value="DUF202"/>
    <property type="match status" value="1"/>
</dbReference>
<dbReference type="EMBL" id="MIHC01000010">
    <property type="protein sequence ID" value="ODR07965.1"/>
    <property type="molecule type" value="Genomic_DNA"/>
</dbReference>
<keyword evidence="3 5" id="KW-1133">Transmembrane helix</keyword>
<name>A0A1E3T0P0_9MYCO</name>
<evidence type="ECO:0000256" key="1">
    <source>
        <dbReference type="ARBA" id="ARBA00004127"/>
    </source>
</evidence>
<dbReference type="InterPro" id="IPR003807">
    <property type="entry name" value="DUF202"/>
</dbReference>
<dbReference type="AlphaFoldDB" id="A0A1E3T0P0"/>
<organism evidence="7 8">
    <name type="scientific">Mycobacterium sherrisii</name>
    <dbReference type="NCBI Taxonomy" id="243061"/>
    <lineage>
        <taxon>Bacteria</taxon>
        <taxon>Bacillati</taxon>
        <taxon>Actinomycetota</taxon>
        <taxon>Actinomycetes</taxon>
        <taxon>Mycobacteriales</taxon>
        <taxon>Mycobacteriaceae</taxon>
        <taxon>Mycobacterium</taxon>
        <taxon>Mycobacterium simiae complex</taxon>
    </lineage>
</organism>
<feature type="transmembrane region" description="Helical" evidence="5">
    <location>
        <begin position="45"/>
        <end position="64"/>
    </location>
</feature>
<reference evidence="8" key="1">
    <citation type="submission" date="2016-09" db="EMBL/GenBank/DDBJ databases">
        <authorList>
            <person name="Greninger A.L."/>
            <person name="Jerome K.R."/>
            <person name="Mcnair B."/>
            <person name="Wallis C."/>
            <person name="Fang F."/>
        </authorList>
    </citation>
    <scope>NUCLEOTIDE SEQUENCE [LARGE SCALE GENOMIC DNA]</scope>
    <source>
        <strain evidence="8">BC1_M4</strain>
    </source>
</reference>
<dbReference type="RefSeq" id="WP_069399733.1">
    <property type="nucleotide sequence ID" value="NZ_MIHC01000010.1"/>
</dbReference>
<feature type="transmembrane region" description="Helical" evidence="5">
    <location>
        <begin position="85"/>
        <end position="107"/>
    </location>
</feature>
<keyword evidence="8" id="KW-1185">Reference proteome</keyword>
<dbReference type="GO" id="GO:0012505">
    <property type="term" value="C:endomembrane system"/>
    <property type="evidence" value="ECO:0007669"/>
    <property type="project" value="UniProtKB-SubCell"/>
</dbReference>
<comment type="subcellular location">
    <subcellularLocation>
        <location evidence="1">Endomembrane system</location>
        <topology evidence="1">Multi-pass membrane protein</topology>
    </subcellularLocation>
</comment>
<dbReference type="Proteomes" id="UP000094224">
    <property type="component" value="Unassembled WGS sequence"/>
</dbReference>
<sequence>MTQQQLIDVGAQAERTALAWQRTAIGGVAVAALVLRWDALDQLPMWPGIVLAVAAGATVVSLASRRYRCMLHAMADRRTTVSRRMVPAATVAMAVVILGVGAELAAADLG</sequence>
<dbReference type="STRING" id="243061.AWC25_07770"/>
<proteinExistence type="predicted"/>
<accession>A0A1E3T0P0</accession>